<accession>A0A6G9XYA8</accession>
<feature type="domain" description="Glutaredoxin" evidence="1">
    <location>
        <begin position="6"/>
        <end position="61"/>
    </location>
</feature>
<evidence type="ECO:0000313" key="3">
    <source>
        <dbReference type="Proteomes" id="UP000501705"/>
    </source>
</evidence>
<evidence type="ECO:0000313" key="2">
    <source>
        <dbReference type="EMBL" id="QIS05901.1"/>
    </source>
</evidence>
<evidence type="ECO:0000259" key="1">
    <source>
        <dbReference type="Pfam" id="PF00462"/>
    </source>
</evidence>
<dbReference type="InterPro" id="IPR002109">
    <property type="entry name" value="Glutaredoxin"/>
</dbReference>
<dbReference type="GO" id="GO:0009055">
    <property type="term" value="F:electron transfer activity"/>
    <property type="evidence" value="ECO:0007669"/>
    <property type="project" value="TreeGrafter"/>
</dbReference>
<dbReference type="EMBL" id="CP046171">
    <property type="protein sequence ID" value="QIS05901.1"/>
    <property type="molecule type" value="Genomic_DNA"/>
</dbReference>
<dbReference type="AlphaFoldDB" id="A0A6G9XYA8"/>
<dbReference type="GO" id="GO:0045454">
    <property type="term" value="P:cell redox homeostasis"/>
    <property type="evidence" value="ECO:0007669"/>
    <property type="project" value="TreeGrafter"/>
</dbReference>
<dbReference type="Pfam" id="PF00462">
    <property type="entry name" value="Glutaredoxin"/>
    <property type="match status" value="1"/>
</dbReference>
<dbReference type="PROSITE" id="PS51354">
    <property type="entry name" value="GLUTAREDOXIN_2"/>
    <property type="match status" value="1"/>
</dbReference>
<dbReference type="Proteomes" id="UP000501705">
    <property type="component" value="Chromosome"/>
</dbReference>
<dbReference type="PANTHER" id="PTHR34386:SF1">
    <property type="entry name" value="GLUTAREDOXIN-LIKE PROTEIN NRDH"/>
    <property type="match status" value="1"/>
</dbReference>
<dbReference type="SUPFAM" id="SSF52833">
    <property type="entry name" value="Thioredoxin-like"/>
    <property type="match status" value="1"/>
</dbReference>
<reference evidence="2 3" key="1">
    <citation type="journal article" date="2019" name="ACS Chem. Biol.">
        <title>Identification and Mobilization of a Cryptic Antibiotic Biosynthesis Gene Locus from a Human-Pathogenic Nocardia Isolate.</title>
        <authorList>
            <person name="Herisse M."/>
            <person name="Ishida K."/>
            <person name="Porter J.L."/>
            <person name="Howden B."/>
            <person name="Hertweck C."/>
            <person name="Stinear T.P."/>
            <person name="Pidot S.J."/>
        </authorList>
    </citation>
    <scope>NUCLEOTIDE SEQUENCE [LARGE SCALE GENOMIC DNA]</scope>
    <source>
        <strain evidence="2 3">AUSMDU00024985</strain>
    </source>
</reference>
<name>A0A6G9XYA8_NOCBR</name>
<protein>
    <submittedName>
        <fullName evidence="2">NrdH-redoxin</fullName>
    </submittedName>
</protein>
<dbReference type="CDD" id="cd02976">
    <property type="entry name" value="NrdH"/>
    <property type="match status" value="1"/>
</dbReference>
<dbReference type="Gene3D" id="3.40.30.10">
    <property type="entry name" value="Glutaredoxin"/>
    <property type="match status" value="1"/>
</dbReference>
<organism evidence="2 3">
    <name type="scientific">Nocardia brasiliensis</name>
    <dbReference type="NCBI Taxonomy" id="37326"/>
    <lineage>
        <taxon>Bacteria</taxon>
        <taxon>Bacillati</taxon>
        <taxon>Actinomycetota</taxon>
        <taxon>Actinomycetes</taxon>
        <taxon>Mycobacteriales</taxon>
        <taxon>Nocardiaceae</taxon>
        <taxon>Nocardia</taxon>
    </lineage>
</organism>
<dbReference type="InterPro" id="IPR051548">
    <property type="entry name" value="Grx-like_ET"/>
</dbReference>
<proteinExistence type="predicted"/>
<gene>
    <name evidence="2" type="ORF">F5X71_29545</name>
</gene>
<dbReference type="PANTHER" id="PTHR34386">
    <property type="entry name" value="GLUTAREDOXIN"/>
    <property type="match status" value="1"/>
</dbReference>
<dbReference type="InterPro" id="IPR036249">
    <property type="entry name" value="Thioredoxin-like_sf"/>
</dbReference>
<sequence length="84" mass="9718">MRPIEVTVYTRPNCQPCAYTKRTLTKRGVDFTQVDITESPKAFDYLKFQLGAQEAPVVVVMKRADVWTGAREEKIREWADRITP</sequence>